<accession>A0A919VC88</accession>
<keyword evidence="1" id="KW-0732">Signal</keyword>
<feature type="chain" id="PRO_5037471481" evidence="1">
    <location>
        <begin position="26"/>
        <end position="81"/>
    </location>
</feature>
<evidence type="ECO:0000256" key="1">
    <source>
        <dbReference type="SAM" id="SignalP"/>
    </source>
</evidence>
<protein>
    <submittedName>
        <fullName evidence="2">Uncharacterized protein</fullName>
    </submittedName>
</protein>
<keyword evidence="3" id="KW-1185">Reference proteome</keyword>
<evidence type="ECO:0000313" key="3">
    <source>
        <dbReference type="Proteomes" id="UP000606172"/>
    </source>
</evidence>
<name>A0A919VC88_9ACTN</name>
<organism evidence="2 3">
    <name type="scientific">Sinosporangium siamense</name>
    <dbReference type="NCBI Taxonomy" id="1367973"/>
    <lineage>
        <taxon>Bacteria</taxon>
        <taxon>Bacillati</taxon>
        <taxon>Actinomycetota</taxon>
        <taxon>Actinomycetes</taxon>
        <taxon>Streptosporangiales</taxon>
        <taxon>Streptosporangiaceae</taxon>
        <taxon>Sinosporangium</taxon>
    </lineage>
</organism>
<reference evidence="2" key="1">
    <citation type="submission" date="2021-01" db="EMBL/GenBank/DDBJ databases">
        <title>Whole genome shotgun sequence of Sinosporangium siamense NBRC 109515.</title>
        <authorList>
            <person name="Komaki H."/>
            <person name="Tamura T."/>
        </authorList>
    </citation>
    <scope>NUCLEOTIDE SEQUENCE</scope>
    <source>
        <strain evidence="2">NBRC 109515</strain>
    </source>
</reference>
<proteinExistence type="predicted"/>
<sequence>MLKRILVTAALAVSTLTVGAASAGAADSPCTAPAQTASVPDNIAKHNGKRKCYWKDKYGQWCKFCYKYGDYQLEYCKDRGD</sequence>
<comment type="caution">
    <text evidence="2">The sequence shown here is derived from an EMBL/GenBank/DDBJ whole genome shotgun (WGS) entry which is preliminary data.</text>
</comment>
<gene>
    <name evidence="2" type="ORF">Ssi02_75830</name>
</gene>
<dbReference type="RefSeq" id="WP_204033025.1">
    <property type="nucleotide sequence ID" value="NZ_BOOW01000058.1"/>
</dbReference>
<dbReference type="AlphaFoldDB" id="A0A919VC88"/>
<feature type="signal peptide" evidence="1">
    <location>
        <begin position="1"/>
        <end position="25"/>
    </location>
</feature>
<dbReference type="Proteomes" id="UP000606172">
    <property type="component" value="Unassembled WGS sequence"/>
</dbReference>
<evidence type="ECO:0000313" key="2">
    <source>
        <dbReference type="EMBL" id="GII97352.1"/>
    </source>
</evidence>
<dbReference type="EMBL" id="BOOW01000058">
    <property type="protein sequence ID" value="GII97352.1"/>
    <property type="molecule type" value="Genomic_DNA"/>
</dbReference>